<accession>A0A099I531</accession>
<evidence type="ECO:0000313" key="1">
    <source>
        <dbReference type="EMBL" id="KGJ52342.1"/>
    </source>
</evidence>
<organism evidence="1 3">
    <name type="scientific">Clostridium innocuum</name>
    <dbReference type="NCBI Taxonomy" id="1522"/>
    <lineage>
        <taxon>Bacteria</taxon>
        <taxon>Bacillati</taxon>
        <taxon>Bacillota</taxon>
        <taxon>Clostridia</taxon>
        <taxon>Eubacteriales</taxon>
        <taxon>Clostridiaceae</taxon>
        <taxon>Clostridium</taxon>
    </lineage>
</organism>
<evidence type="ECO:0000313" key="2">
    <source>
        <dbReference type="EMBL" id="QJA04508.1"/>
    </source>
</evidence>
<dbReference type="EMBL" id="CP048838">
    <property type="protein sequence ID" value="QJA04508.1"/>
    <property type="molecule type" value="Genomic_DNA"/>
</dbReference>
<dbReference type="Proteomes" id="UP000503330">
    <property type="component" value="Chromosome"/>
</dbReference>
<gene>
    <name evidence="1" type="ORF">CIAN88_15515</name>
    <name evidence="2" type="ORF">G4D54_19780</name>
</gene>
<dbReference type="RefSeq" id="WP_008728291.1">
    <property type="nucleotide sequence ID" value="NZ_BAAACC010000023.1"/>
</dbReference>
<dbReference type="Proteomes" id="UP000030008">
    <property type="component" value="Unassembled WGS sequence"/>
</dbReference>
<proteinExistence type="predicted"/>
<name>A0A099I531_CLOIN</name>
<evidence type="ECO:0000313" key="3">
    <source>
        <dbReference type="Proteomes" id="UP000030008"/>
    </source>
</evidence>
<evidence type="ECO:0000313" key="4">
    <source>
        <dbReference type="Proteomes" id="UP000503330"/>
    </source>
</evidence>
<protein>
    <submittedName>
        <fullName evidence="1">Uncharacterized protein</fullName>
    </submittedName>
</protein>
<reference evidence="1 3" key="1">
    <citation type="submission" date="2014-08" db="EMBL/GenBank/DDBJ databases">
        <title>Clostridium innocuum, an unnegligible vancomycin-resistant pathogen causing extra-intestinal infections.</title>
        <authorList>
            <person name="Feng Y."/>
            <person name="Chiu C.-H."/>
        </authorList>
    </citation>
    <scope>NUCLEOTIDE SEQUENCE [LARGE SCALE GENOMIC DNA]</scope>
    <source>
        <strain evidence="1 3">AN88</strain>
    </source>
</reference>
<sequence>MSKNFNDFRKLINDEEIVAKVIDKSPLSKGVSISFEPTPEGLEKYQNEVAKAIVGTAMTATIDFLQIYHQWANGDLDKDK</sequence>
<dbReference type="GeneID" id="61927827"/>
<reference evidence="2 4" key="2">
    <citation type="submission" date="2020-02" db="EMBL/GenBank/DDBJ databases">
        <authorList>
            <person name="Kociolek L.K."/>
            <person name="Ozer E.A."/>
        </authorList>
    </citation>
    <scope>NUCLEOTIDE SEQUENCE [LARGE SCALE GENOMIC DNA]</scope>
    <source>
        <strain evidence="2 4">ATCC 14501</strain>
    </source>
</reference>
<dbReference type="AlphaFoldDB" id="A0A099I531"/>
<dbReference type="EMBL" id="JQIF01000072">
    <property type="protein sequence ID" value="KGJ52342.1"/>
    <property type="molecule type" value="Genomic_DNA"/>
</dbReference>